<dbReference type="InterPro" id="IPR056553">
    <property type="entry name" value="KH_Mug60-KHD4"/>
</dbReference>
<keyword evidence="6" id="KW-1185">Reference proteome</keyword>
<evidence type="ECO:0000259" key="4">
    <source>
        <dbReference type="SMART" id="SM00322"/>
    </source>
</evidence>
<feature type="domain" description="K Homology" evidence="4">
    <location>
        <begin position="588"/>
        <end position="656"/>
    </location>
</feature>
<keyword evidence="1" id="KW-0677">Repeat</keyword>
<feature type="region of interest" description="Disordered" evidence="3">
    <location>
        <begin position="1"/>
        <end position="61"/>
    </location>
</feature>
<name>A0AAW0GM55_9APHY</name>
<feature type="region of interest" description="Disordered" evidence="3">
    <location>
        <begin position="903"/>
        <end position="966"/>
    </location>
</feature>
<dbReference type="SMART" id="SM00322">
    <property type="entry name" value="KH"/>
    <property type="match status" value="4"/>
</dbReference>
<dbReference type="Proteomes" id="UP001385951">
    <property type="component" value="Unassembled WGS sequence"/>
</dbReference>
<dbReference type="PROSITE" id="PS50084">
    <property type="entry name" value="KH_TYPE_1"/>
    <property type="match status" value="3"/>
</dbReference>
<dbReference type="InterPro" id="IPR004087">
    <property type="entry name" value="KH_dom"/>
</dbReference>
<dbReference type="InterPro" id="IPR004088">
    <property type="entry name" value="KH_dom_type_1"/>
</dbReference>
<dbReference type="GO" id="GO:0003729">
    <property type="term" value="F:mRNA binding"/>
    <property type="evidence" value="ECO:0007669"/>
    <property type="project" value="TreeGrafter"/>
</dbReference>
<feature type="compositionally biased region" description="Polar residues" evidence="3">
    <location>
        <begin position="17"/>
        <end position="26"/>
    </location>
</feature>
<gene>
    <name evidence="5" type="ORF">QCA50_001604</name>
</gene>
<evidence type="ECO:0000256" key="1">
    <source>
        <dbReference type="ARBA" id="ARBA00022737"/>
    </source>
</evidence>
<dbReference type="GO" id="GO:0005737">
    <property type="term" value="C:cytoplasm"/>
    <property type="evidence" value="ECO:0007669"/>
    <property type="project" value="TreeGrafter"/>
</dbReference>
<feature type="compositionally biased region" description="Polar residues" evidence="3">
    <location>
        <begin position="37"/>
        <end position="61"/>
    </location>
</feature>
<proteinExistence type="predicted"/>
<dbReference type="EMBL" id="JASBNA010000002">
    <property type="protein sequence ID" value="KAK7694418.1"/>
    <property type="molecule type" value="Genomic_DNA"/>
</dbReference>
<evidence type="ECO:0000313" key="6">
    <source>
        <dbReference type="Proteomes" id="UP001385951"/>
    </source>
</evidence>
<feature type="domain" description="K Homology" evidence="4">
    <location>
        <begin position="436"/>
        <end position="504"/>
    </location>
</feature>
<dbReference type="Gene3D" id="3.30.1370.10">
    <property type="entry name" value="K Homology domain, type 1"/>
    <property type="match status" value="3"/>
</dbReference>
<evidence type="ECO:0000256" key="2">
    <source>
        <dbReference type="PROSITE-ProRule" id="PRU00117"/>
    </source>
</evidence>
<dbReference type="CDD" id="cd22453">
    <property type="entry name" value="KH-I_MUG60_like"/>
    <property type="match status" value="1"/>
</dbReference>
<dbReference type="SUPFAM" id="SSF54791">
    <property type="entry name" value="Eukaryotic type KH-domain (KH-domain type I)"/>
    <property type="match status" value="4"/>
</dbReference>
<feature type="domain" description="K Homology" evidence="4">
    <location>
        <begin position="217"/>
        <end position="285"/>
    </location>
</feature>
<dbReference type="Pfam" id="PF24563">
    <property type="entry name" value="KH_Mug60-KHD4"/>
    <property type="match status" value="1"/>
</dbReference>
<reference evidence="5 6" key="1">
    <citation type="submission" date="2022-09" db="EMBL/GenBank/DDBJ databases">
        <authorList>
            <person name="Palmer J.M."/>
        </authorList>
    </citation>
    <scope>NUCLEOTIDE SEQUENCE [LARGE SCALE GENOMIC DNA]</scope>
    <source>
        <strain evidence="5 6">DSM 7382</strain>
    </source>
</reference>
<dbReference type="Pfam" id="PF00013">
    <property type="entry name" value="KH_1"/>
    <property type="match status" value="3"/>
</dbReference>
<protein>
    <recommendedName>
        <fullName evidence="4">K Homology domain-containing protein</fullName>
    </recommendedName>
</protein>
<feature type="domain" description="K Homology" evidence="4">
    <location>
        <begin position="505"/>
        <end position="583"/>
    </location>
</feature>
<sequence>MEIYTTSFTHPRRSRLTHSPASSLDFSSAPDLRHQDSYSSLHQQHVNSTLPGSQGTASPSDYESVQKMAIMIMALHQVHITFAPADQGRAWNFQISGAYQQVLLARGMILKDCPIQNRAVIRVARSDILDTPASKPSLKPEIRRRLDEIAQQTFAHIAVVNSPLSLSTRSLPDGISNSAGWSGLETERSCELVVTGQGDSVELARVRLLVMLDELSGLHAESCEIDHKVHAIIAGRKRTMLHLLGPETNGGAAPAGQNKFNNVIWITGEFFGVQRARDMLFQLSINKSKQVISRDAAILPRKLDWMVTDRSEDLKALMHDNATFIQFPPIGSSTSLITVFGEQRVNVQRTIRSIMQLACHYYVASLWLLPAQFNVLMPSSTLNPTQVSAILKQVSYATGAEVVFKGMCFEMHGLEHEVRSAIIMLLDLDIVKSFHHEIRFQIELANEHREFISGKKNGKINKIMQTTNVKIKFETFNEHNFLIDIAGNDASVLQGLTLLQEELPAEISFHVPEAYHKRIIGVGGRSIQRIMKKYGVYVKFSNAEEFASMGGYNDNEDNVIARTPAKNAMNLDNLKQSVMELVNPKDKDYINETVSIPRKYHRTLLGEKSIFIHDIEGKTNSKFRFPDKETASDHVTVFGPESQVQIAATMLLEHVPFEADMAVPPHPELTRIVGSADFAQFSERVKRDFQVVISPNVRTGSSNGVSDAVAECSFKFRCQRSNSDFLVTAREMLEQFLIGHNVHVYPSATSRSHKRGDSFADAFPHFDSKVLSTARTRHQNSADLGRPSESMIDRRLRLASSSPDVKALFNGSPSYIYHVEEEEDYESNYVPGSSNDYWTPLPPIGSGIPARTRQSDDNLKRGSDSLLEAKLKDSLLAKPRSLTNRAQSLDLTFSLSRITEAAGMRSELSRPESPENSIGETGSSSPTAPSFPSVYGPPRSARSPVIGTQNIHGYPRGGPGMDDEAVEEVSRVISNLGL</sequence>
<feature type="compositionally biased region" description="Polar residues" evidence="3">
    <location>
        <begin position="914"/>
        <end position="930"/>
    </location>
</feature>
<dbReference type="AlphaFoldDB" id="A0AAW0GM55"/>
<dbReference type="PANTHER" id="PTHR10627:SF76">
    <property type="entry name" value="KH DOMAIN-CONTAINING PROTEIN YLL032C"/>
    <property type="match status" value="1"/>
</dbReference>
<evidence type="ECO:0000256" key="3">
    <source>
        <dbReference type="SAM" id="MobiDB-lite"/>
    </source>
</evidence>
<accession>A0AAW0GM55</accession>
<dbReference type="InterPro" id="IPR036612">
    <property type="entry name" value="KH_dom_type_1_sf"/>
</dbReference>
<dbReference type="PANTHER" id="PTHR10627">
    <property type="entry name" value="SCP160"/>
    <property type="match status" value="1"/>
</dbReference>
<comment type="caution">
    <text evidence="5">The sequence shown here is derived from an EMBL/GenBank/DDBJ whole genome shotgun (WGS) entry which is preliminary data.</text>
</comment>
<evidence type="ECO:0000313" key="5">
    <source>
        <dbReference type="EMBL" id="KAK7694418.1"/>
    </source>
</evidence>
<feature type="region of interest" description="Disordered" evidence="3">
    <location>
        <begin position="840"/>
        <end position="860"/>
    </location>
</feature>
<keyword evidence="2" id="KW-0694">RNA-binding</keyword>
<organism evidence="5 6">
    <name type="scientific">Cerrena zonata</name>
    <dbReference type="NCBI Taxonomy" id="2478898"/>
    <lineage>
        <taxon>Eukaryota</taxon>
        <taxon>Fungi</taxon>
        <taxon>Dikarya</taxon>
        <taxon>Basidiomycota</taxon>
        <taxon>Agaricomycotina</taxon>
        <taxon>Agaricomycetes</taxon>
        <taxon>Polyporales</taxon>
        <taxon>Cerrenaceae</taxon>
        <taxon>Cerrena</taxon>
    </lineage>
</organism>